<sequence length="173" mass="19543">MNCNQNKIKHEVIRTSAPSIPIKLSIKNDAVAIFTQLNRRTEFYLVVQNFDARYLPQVRVSLTAPPEIRLLKGREWYGGIVSGRKKSRLFKIIPKAEGLFTLTAFLQSKKNQILTLPIEVRVGNIPMQSAPVTRQIEPSIKKPVGQINCEYCGEKIEEDAKFCPICGSSLTKK</sequence>
<evidence type="ECO:0000313" key="2">
    <source>
        <dbReference type="EMBL" id="KKK91202.1"/>
    </source>
</evidence>
<name>A0A0F8ZBL0_9ZZZZ</name>
<evidence type="ECO:0000259" key="1">
    <source>
        <dbReference type="Pfam" id="PF13240"/>
    </source>
</evidence>
<proteinExistence type="predicted"/>
<gene>
    <name evidence="2" type="ORF">LCGC14_2715340</name>
</gene>
<protein>
    <recommendedName>
        <fullName evidence="1">Zinc-ribbon domain-containing protein</fullName>
    </recommendedName>
</protein>
<accession>A0A0F8ZBL0</accession>
<feature type="domain" description="Zinc-ribbon" evidence="1">
    <location>
        <begin position="149"/>
        <end position="170"/>
    </location>
</feature>
<feature type="non-terminal residue" evidence="2">
    <location>
        <position position="173"/>
    </location>
</feature>
<comment type="caution">
    <text evidence="2">The sequence shown here is derived from an EMBL/GenBank/DDBJ whole genome shotgun (WGS) entry which is preliminary data.</text>
</comment>
<dbReference type="Pfam" id="PF13240">
    <property type="entry name" value="Zn_Ribbon_1"/>
    <property type="match status" value="1"/>
</dbReference>
<dbReference type="AlphaFoldDB" id="A0A0F8ZBL0"/>
<dbReference type="EMBL" id="LAZR01048757">
    <property type="protein sequence ID" value="KKK91202.1"/>
    <property type="molecule type" value="Genomic_DNA"/>
</dbReference>
<organism evidence="2">
    <name type="scientific">marine sediment metagenome</name>
    <dbReference type="NCBI Taxonomy" id="412755"/>
    <lineage>
        <taxon>unclassified sequences</taxon>
        <taxon>metagenomes</taxon>
        <taxon>ecological metagenomes</taxon>
    </lineage>
</organism>
<dbReference type="InterPro" id="IPR026870">
    <property type="entry name" value="Zinc_ribbon_dom"/>
</dbReference>
<reference evidence="2" key="1">
    <citation type="journal article" date="2015" name="Nature">
        <title>Complex archaea that bridge the gap between prokaryotes and eukaryotes.</title>
        <authorList>
            <person name="Spang A."/>
            <person name="Saw J.H."/>
            <person name="Jorgensen S.L."/>
            <person name="Zaremba-Niedzwiedzka K."/>
            <person name="Martijn J."/>
            <person name="Lind A.E."/>
            <person name="van Eijk R."/>
            <person name="Schleper C."/>
            <person name="Guy L."/>
            <person name="Ettema T.J."/>
        </authorList>
    </citation>
    <scope>NUCLEOTIDE SEQUENCE</scope>
</reference>